<dbReference type="PANTHER" id="PTHR31286">
    <property type="entry name" value="GLYCINE-RICH CELL WALL STRUCTURAL PROTEIN 1.8-LIKE"/>
    <property type="match status" value="1"/>
</dbReference>
<proteinExistence type="predicted"/>
<feature type="compositionally biased region" description="Basic and acidic residues" evidence="1">
    <location>
        <begin position="23"/>
        <end position="34"/>
    </location>
</feature>
<feature type="compositionally biased region" description="Polar residues" evidence="1">
    <location>
        <begin position="325"/>
        <end position="335"/>
    </location>
</feature>
<evidence type="ECO:0000259" key="2">
    <source>
        <dbReference type="Pfam" id="PF14111"/>
    </source>
</evidence>
<feature type="compositionally biased region" description="Polar residues" evidence="1">
    <location>
        <begin position="9"/>
        <end position="22"/>
    </location>
</feature>
<gene>
    <name evidence="3" type="ORF">SVIM_LOCUS330746</name>
</gene>
<evidence type="ECO:0000313" key="3">
    <source>
        <dbReference type="EMBL" id="VFU49910.1"/>
    </source>
</evidence>
<feature type="compositionally biased region" description="Polar residues" evidence="1">
    <location>
        <begin position="364"/>
        <end position="375"/>
    </location>
</feature>
<dbReference type="EMBL" id="CAADRP010001716">
    <property type="protein sequence ID" value="VFU49910.1"/>
    <property type="molecule type" value="Genomic_DNA"/>
</dbReference>
<dbReference type="InterPro" id="IPR040256">
    <property type="entry name" value="At4g02000-like"/>
</dbReference>
<feature type="compositionally biased region" description="Basic residues" evidence="1">
    <location>
        <begin position="446"/>
        <end position="460"/>
    </location>
</feature>
<protein>
    <recommendedName>
        <fullName evidence="2">DUF4283 domain-containing protein</fullName>
    </recommendedName>
</protein>
<dbReference type="AlphaFoldDB" id="A0A6N2MAT1"/>
<dbReference type="PANTHER" id="PTHR31286:SF99">
    <property type="entry name" value="DUF4283 DOMAIN-CONTAINING PROTEIN"/>
    <property type="match status" value="1"/>
</dbReference>
<feature type="region of interest" description="Disordered" evidence="1">
    <location>
        <begin position="1"/>
        <end position="34"/>
    </location>
</feature>
<evidence type="ECO:0000256" key="1">
    <source>
        <dbReference type="SAM" id="MobiDB-lite"/>
    </source>
</evidence>
<feature type="region of interest" description="Disordered" evidence="1">
    <location>
        <begin position="257"/>
        <end position="303"/>
    </location>
</feature>
<dbReference type="InterPro" id="IPR025558">
    <property type="entry name" value="DUF4283"/>
</dbReference>
<reference evidence="3" key="1">
    <citation type="submission" date="2019-03" db="EMBL/GenBank/DDBJ databases">
        <authorList>
            <person name="Mank J."/>
            <person name="Almeida P."/>
        </authorList>
    </citation>
    <scope>NUCLEOTIDE SEQUENCE</scope>
    <source>
        <strain evidence="3">78183</strain>
    </source>
</reference>
<feature type="domain" description="DUF4283" evidence="2">
    <location>
        <begin position="71"/>
        <end position="154"/>
    </location>
</feature>
<name>A0A6N2MAT1_SALVM</name>
<accession>A0A6N2MAT1</accession>
<feature type="compositionally biased region" description="Low complexity" evidence="1">
    <location>
        <begin position="352"/>
        <end position="363"/>
    </location>
</feature>
<feature type="compositionally biased region" description="Polar residues" evidence="1">
    <location>
        <begin position="432"/>
        <end position="445"/>
    </location>
</feature>
<feature type="region of interest" description="Disordered" evidence="1">
    <location>
        <begin position="325"/>
        <end position="460"/>
    </location>
</feature>
<feature type="compositionally biased region" description="Basic and acidic residues" evidence="1">
    <location>
        <begin position="404"/>
        <end position="422"/>
    </location>
</feature>
<organism evidence="3">
    <name type="scientific">Salix viminalis</name>
    <name type="common">Common osier</name>
    <name type="synonym">Basket willow</name>
    <dbReference type="NCBI Taxonomy" id="40686"/>
    <lineage>
        <taxon>Eukaryota</taxon>
        <taxon>Viridiplantae</taxon>
        <taxon>Streptophyta</taxon>
        <taxon>Embryophyta</taxon>
        <taxon>Tracheophyta</taxon>
        <taxon>Spermatophyta</taxon>
        <taxon>Magnoliopsida</taxon>
        <taxon>eudicotyledons</taxon>
        <taxon>Gunneridae</taxon>
        <taxon>Pentapetalae</taxon>
        <taxon>rosids</taxon>
        <taxon>fabids</taxon>
        <taxon>Malpighiales</taxon>
        <taxon>Salicaceae</taxon>
        <taxon>Saliceae</taxon>
        <taxon>Salix</taxon>
    </lineage>
</organism>
<sequence length="460" mass="51369">MATRKDAKNQPQKGISTAGTQANRHDNLPARATADKVRVSDFSTRFKLQQLAKQPVGSRLVIPPETLLETTEQWTRSMVGFFPGYKMPFHAARSIARRAWDSHGLEQVMTMDAGYLIFRFKSEAAMQEVLAKGPWMFGGKHIALQQWHPQVQFERNKMRKMPVWVRIYGLPFPLWSTEGLSRAASMIGMPLSCDEATYNGTRLDYARLCVEIAAEEEFVHKFEMESSLSTTPITIRVEYEWKPARCSQCKVFGHNCQKQGNRGGQDAQGYEEGLGEEGTLNPQETVPKTTPLPQPSYLLTKNNGKQPLISIPQLEEDLQSTVGNVNLAPKNQSHKTTTEAKHISMAPSSSQTPTNLPNLPETPQENPNTSKVQSTHRQEGSKGLKPQVQTDKLKNLSGMAGNENKMDSLHSRSSENMERENTEITSALRETPTVTLDMSPSQANTAKKKGGKKKKGVKYL</sequence>
<dbReference type="Pfam" id="PF14111">
    <property type="entry name" value="DUF4283"/>
    <property type="match status" value="1"/>
</dbReference>